<organism evidence="1">
    <name type="scientific">marine sediment metagenome</name>
    <dbReference type="NCBI Taxonomy" id="412755"/>
    <lineage>
        <taxon>unclassified sequences</taxon>
        <taxon>metagenomes</taxon>
        <taxon>ecological metagenomes</taxon>
    </lineage>
</organism>
<accession>X0ZPN7</accession>
<dbReference type="AlphaFoldDB" id="X0ZPN7"/>
<proteinExistence type="predicted"/>
<feature type="non-terminal residue" evidence="1">
    <location>
        <position position="1"/>
    </location>
</feature>
<reference evidence="1" key="1">
    <citation type="journal article" date="2014" name="Front. Microbiol.">
        <title>High frequency of phylogenetically diverse reductive dehalogenase-homologous genes in deep subseafloor sedimentary metagenomes.</title>
        <authorList>
            <person name="Kawai M."/>
            <person name="Futagami T."/>
            <person name="Toyoda A."/>
            <person name="Takaki Y."/>
            <person name="Nishi S."/>
            <person name="Hori S."/>
            <person name="Arai W."/>
            <person name="Tsubouchi T."/>
            <person name="Morono Y."/>
            <person name="Uchiyama I."/>
            <person name="Ito T."/>
            <person name="Fujiyama A."/>
            <person name="Inagaki F."/>
            <person name="Takami H."/>
        </authorList>
    </citation>
    <scope>NUCLEOTIDE SEQUENCE</scope>
    <source>
        <strain evidence="1">Expedition CK06-06</strain>
    </source>
</reference>
<name>X0ZPN7_9ZZZZ</name>
<sequence length="89" mass="9935">GKLENDVFIWEDADGEIGAVLNREGPGCAYLQVDPGCSTPELELEMQVQAEQKLSISNKDGRRKLNIFAGKTNILRQEILEQRGYLLSN</sequence>
<protein>
    <submittedName>
        <fullName evidence="1">Uncharacterized protein</fullName>
    </submittedName>
</protein>
<dbReference type="EMBL" id="BARS01058663">
    <property type="protein sequence ID" value="GAG50171.1"/>
    <property type="molecule type" value="Genomic_DNA"/>
</dbReference>
<evidence type="ECO:0000313" key="1">
    <source>
        <dbReference type="EMBL" id="GAG50171.1"/>
    </source>
</evidence>
<feature type="non-terminal residue" evidence="1">
    <location>
        <position position="89"/>
    </location>
</feature>
<gene>
    <name evidence="1" type="ORF">S01H1_85422</name>
</gene>
<comment type="caution">
    <text evidence="1">The sequence shown here is derived from an EMBL/GenBank/DDBJ whole genome shotgun (WGS) entry which is preliminary data.</text>
</comment>